<keyword evidence="2" id="KW-1185">Reference proteome</keyword>
<sequence>MLPAERKDMTTAEFLPEILEAAWNPVIHKRYDENVKIVMPGEGEIAYNLYNLFFTRTADVTGKVKLPENVKMVTPRDNVTAVFKPFLVFLLKQPNPSGCVLREGGRGVVSKVLGLRYG</sequence>
<dbReference type="Proteomes" id="UP000828048">
    <property type="component" value="Chromosome 3"/>
</dbReference>
<protein>
    <submittedName>
        <fullName evidence="1">Uncharacterized protein</fullName>
    </submittedName>
</protein>
<evidence type="ECO:0000313" key="2">
    <source>
        <dbReference type="Proteomes" id="UP000828048"/>
    </source>
</evidence>
<proteinExistence type="predicted"/>
<dbReference type="EMBL" id="CM037153">
    <property type="protein sequence ID" value="KAH7858387.1"/>
    <property type="molecule type" value="Genomic_DNA"/>
</dbReference>
<accession>A0ACB7YY02</accession>
<comment type="caution">
    <text evidence="1">The sequence shown here is derived from an EMBL/GenBank/DDBJ whole genome shotgun (WGS) entry which is preliminary data.</text>
</comment>
<name>A0ACB7YY02_9ERIC</name>
<gene>
    <name evidence="1" type="ORF">Vadar_023252</name>
</gene>
<organism evidence="1 2">
    <name type="scientific">Vaccinium darrowii</name>
    <dbReference type="NCBI Taxonomy" id="229202"/>
    <lineage>
        <taxon>Eukaryota</taxon>
        <taxon>Viridiplantae</taxon>
        <taxon>Streptophyta</taxon>
        <taxon>Embryophyta</taxon>
        <taxon>Tracheophyta</taxon>
        <taxon>Spermatophyta</taxon>
        <taxon>Magnoliopsida</taxon>
        <taxon>eudicotyledons</taxon>
        <taxon>Gunneridae</taxon>
        <taxon>Pentapetalae</taxon>
        <taxon>asterids</taxon>
        <taxon>Ericales</taxon>
        <taxon>Ericaceae</taxon>
        <taxon>Vaccinioideae</taxon>
        <taxon>Vaccinieae</taxon>
        <taxon>Vaccinium</taxon>
    </lineage>
</organism>
<reference evidence="1 2" key="1">
    <citation type="journal article" date="2021" name="Hortic Res">
        <title>High-quality reference genome and annotation aids understanding of berry development for evergreen blueberry (Vaccinium darrowii).</title>
        <authorList>
            <person name="Yu J."/>
            <person name="Hulse-Kemp A.M."/>
            <person name="Babiker E."/>
            <person name="Staton M."/>
        </authorList>
    </citation>
    <scope>NUCLEOTIDE SEQUENCE [LARGE SCALE GENOMIC DNA]</scope>
    <source>
        <strain evidence="2">cv. NJ 8807/NJ 8810</strain>
        <tissue evidence="1">Young leaf</tissue>
    </source>
</reference>
<evidence type="ECO:0000313" key="1">
    <source>
        <dbReference type="EMBL" id="KAH7858387.1"/>
    </source>
</evidence>